<evidence type="ECO:0000313" key="2">
    <source>
        <dbReference type="EMBL" id="KEO91737.1"/>
    </source>
</evidence>
<dbReference type="Proteomes" id="UP000027647">
    <property type="component" value="Unassembled WGS sequence"/>
</dbReference>
<dbReference type="STRING" id="1044.EH31_03440"/>
<evidence type="ECO:0000313" key="3">
    <source>
        <dbReference type="Proteomes" id="UP000027647"/>
    </source>
</evidence>
<feature type="signal peptide" evidence="1">
    <location>
        <begin position="1"/>
        <end position="26"/>
    </location>
</feature>
<dbReference type="AlphaFoldDB" id="A0A074N1F1"/>
<gene>
    <name evidence="2" type="ORF">EH31_03440</name>
</gene>
<comment type="caution">
    <text evidence="2">The sequence shown here is derived from an EMBL/GenBank/DDBJ whole genome shotgun (WGS) entry which is preliminary data.</text>
</comment>
<keyword evidence="3" id="KW-1185">Reference proteome</keyword>
<protein>
    <submittedName>
        <fullName evidence="2">Uncharacterized protein</fullName>
    </submittedName>
</protein>
<evidence type="ECO:0000256" key="1">
    <source>
        <dbReference type="SAM" id="SignalP"/>
    </source>
</evidence>
<proteinExistence type="predicted"/>
<feature type="chain" id="PRO_5001699159" evidence="1">
    <location>
        <begin position="27"/>
        <end position="172"/>
    </location>
</feature>
<sequence length="172" mass="19005">MKTKTRKYASAFVGACCFTLAGPVAAQDPISPPRVLEIPDEAPVVEAQQRAEPFTMSVRILGQNRELWAGDLAMSASNRAQVRIDVQDSDIGCPVENDRFAERRNAVEFQVRRGYGRNSARYTVETNWTRPTASCAEQGSLATGFEVQVELDKGETRVIEGDGGLRVELTRR</sequence>
<dbReference type="EMBL" id="JMIW01000001">
    <property type="protein sequence ID" value="KEO91737.1"/>
    <property type="molecule type" value="Genomic_DNA"/>
</dbReference>
<organism evidence="2 3">
    <name type="scientific">Erythrobacter longus</name>
    <dbReference type="NCBI Taxonomy" id="1044"/>
    <lineage>
        <taxon>Bacteria</taxon>
        <taxon>Pseudomonadati</taxon>
        <taxon>Pseudomonadota</taxon>
        <taxon>Alphaproteobacteria</taxon>
        <taxon>Sphingomonadales</taxon>
        <taxon>Erythrobacteraceae</taxon>
        <taxon>Erythrobacter/Porphyrobacter group</taxon>
        <taxon>Erythrobacter</taxon>
    </lineage>
</organism>
<dbReference type="RefSeq" id="WP_034958073.1">
    <property type="nucleotide sequence ID" value="NZ_JMIW01000001.1"/>
</dbReference>
<accession>A0A074N1F1</accession>
<keyword evidence="1" id="KW-0732">Signal</keyword>
<name>A0A074N1F1_ERYLO</name>
<reference evidence="2 3" key="1">
    <citation type="submission" date="2014-04" db="EMBL/GenBank/DDBJ databases">
        <title>A comprehensive comparison of genomes of Erythrobacter spp. strains.</title>
        <authorList>
            <person name="Zheng Q."/>
        </authorList>
    </citation>
    <scope>NUCLEOTIDE SEQUENCE [LARGE SCALE GENOMIC DNA]</scope>
    <source>
        <strain evidence="2 3">DSM 6997</strain>
    </source>
</reference>